<comment type="similarity">
    <text evidence="1">Belongs to the TRM112 family.</text>
</comment>
<dbReference type="Pfam" id="PF03966">
    <property type="entry name" value="Trm112p"/>
    <property type="match status" value="1"/>
</dbReference>
<reference evidence="4" key="1">
    <citation type="submission" date="2020-05" db="UniProtKB">
        <authorList>
            <consortium name="EnsemblMetazoa"/>
        </authorList>
    </citation>
    <scope>IDENTIFICATION</scope>
    <source>
        <strain evidence="4">BB02</strain>
    </source>
</reference>
<dbReference type="VEuPathDB" id="VectorBase:BGLAX_041276"/>
<dbReference type="Gene3D" id="2.20.25.10">
    <property type="match status" value="1"/>
</dbReference>
<accession>A0A2C9JZZ2</accession>
<dbReference type="VEuPathDB" id="VectorBase:BGLB010810"/>
<organism evidence="4 5">
    <name type="scientific">Biomphalaria glabrata</name>
    <name type="common">Bloodfluke planorb</name>
    <name type="synonym">Freshwater snail</name>
    <dbReference type="NCBI Taxonomy" id="6526"/>
    <lineage>
        <taxon>Eukaryota</taxon>
        <taxon>Metazoa</taxon>
        <taxon>Spiralia</taxon>
        <taxon>Lophotrochozoa</taxon>
        <taxon>Mollusca</taxon>
        <taxon>Gastropoda</taxon>
        <taxon>Heterobranchia</taxon>
        <taxon>Euthyneura</taxon>
        <taxon>Panpulmonata</taxon>
        <taxon>Hygrophila</taxon>
        <taxon>Lymnaeoidea</taxon>
        <taxon>Planorbidae</taxon>
        <taxon>Biomphalaria</taxon>
    </lineage>
</organism>
<dbReference type="EnsemblMetazoa" id="BGLB010810-RB">
    <property type="protein sequence ID" value="BGLB010810-PB"/>
    <property type="gene ID" value="BGLB010810"/>
</dbReference>
<evidence type="ECO:0000313" key="4">
    <source>
        <dbReference type="EnsemblMetazoa" id="BGLB010810-PB"/>
    </source>
</evidence>
<dbReference type="Proteomes" id="UP000076420">
    <property type="component" value="Unassembled WGS sequence"/>
</dbReference>
<dbReference type="OrthoDB" id="654211at2759"/>
<sequence length="234" mass="26877">MMEDKVQDLTNDLRKAMKIENIEWSETPENSFTRQTFESILADETQNTEEKINWISMMDDTEQDFTNDLRNMMKIETLEWSLDAEMPENSSCGQIYDLILAEERQSFKMKLLTHNMLTSNIIKGVTKGFPLKIVPKKVEIKEVDYNPNFIVRTLTKVDWPALQQAATETGHGEDLPSALGENIEQDEELLKKIHNVLLQVEVIEGELVCPESGRIFPITNGIPNMLLLEHEVGH</sequence>
<protein>
    <recommendedName>
        <fullName evidence="2">Multifunctional methyltransferase subunit TRM112-like protein</fullName>
    </recommendedName>
    <alternativeName>
        <fullName evidence="3">tRNA methyltransferase 112 homolog</fullName>
    </alternativeName>
</protein>
<dbReference type="AlphaFoldDB" id="A0A2C9JZZ2"/>
<dbReference type="GO" id="GO:0070476">
    <property type="term" value="P:rRNA (guanine-N7)-methylation"/>
    <property type="evidence" value="ECO:0007669"/>
    <property type="project" value="TreeGrafter"/>
</dbReference>
<proteinExistence type="inferred from homology"/>
<evidence type="ECO:0000256" key="2">
    <source>
        <dbReference type="ARBA" id="ARBA00019989"/>
    </source>
</evidence>
<dbReference type="KEGG" id="bgt:106074652"/>
<dbReference type="InterPro" id="IPR039127">
    <property type="entry name" value="Trm112"/>
</dbReference>
<name>A0A2C9JZZ2_BIOGL</name>
<evidence type="ECO:0000256" key="1">
    <source>
        <dbReference type="ARBA" id="ARBA00007980"/>
    </source>
</evidence>
<evidence type="ECO:0000313" key="5">
    <source>
        <dbReference type="Proteomes" id="UP000076420"/>
    </source>
</evidence>
<gene>
    <name evidence="4" type="primary">106074652</name>
</gene>
<dbReference type="PANTHER" id="PTHR12773">
    <property type="entry name" value="UPF0315 PROTEIN-RELATED"/>
    <property type="match status" value="1"/>
</dbReference>
<dbReference type="STRING" id="6526.A0A2C9JZZ2"/>
<dbReference type="InterPro" id="IPR005651">
    <property type="entry name" value="Trm112-like"/>
</dbReference>
<dbReference type="GO" id="GO:0046982">
    <property type="term" value="F:protein heterodimerization activity"/>
    <property type="evidence" value="ECO:0007669"/>
    <property type="project" value="InterPro"/>
</dbReference>
<dbReference type="GO" id="GO:0030488">
    <property type="term" value="P:tRNA methylation"/>
    <property type="evidence" value="ECO:0007669"/>
    <property type="project" value="TreeGrafter"/>
</dbReference>
<evidence type="ECO:0000256" key="3">
    <source>
        <dbReference type="ARBA" id="ARBA00030516"/>
    </source>
</evidence>
<dbReference type="SUPFAM" id="SSF158997">
    <property type="entry name" value="Trm112p-like"/>
    <property type="match status" value="1"/>
</dbReference>
<dbReference type="CDD" id="cd21089">
    <property type="entry name" value="Trm112-like"/>
    <property type="match status" value="1"/>
</dbReference>
<dbReference type="PANTHER" id="PTHR12773:SF0">
    <property type="entry name" value="MULTIFUNCTIONAL METHYLTRANSFERASE SUBUNIT TRM112-LIKE PROTEIN"/>
    <property type="match status" value="1"/>
</dbReference>